<dbReference type="SMART" id="SM00986">
    <property type="entry name" value="UDG"/>
    <property type="match status" value="1"/>
</dbReference>
<evidence type="ECO:0000313" key="14">
    <source>
        <dbReference type="EMBL" id="KUK06285.1"/>
    </source>
</evidence>
<dbReference type="EC" id="3.2.2.27" evidence="3"/>
<keyword evidence="10" id="KW-0411">Iron-sulfur</keyword>
<name>A0A101E0V1_ARCFL</name>
<sequence>MESLDDIVREIMSCRKCDLHKTKTNYVPGVGNEKAEIVFVGEAPGRDEDLKGEPFVGAAGKLLTEMLASIGLRREDVYITNVLKCRPPNNRDPTPEEVEKCGDYLVRQLEAIRPNVIVCLGRFAAQFIFNLFDLEFTTISRVKGKVYEVERWGKKVKVIAIYHPAAVLYRPQLREEYESDFKKIGELCGKKQPTLFDYL</sequence>
<dbReference type="Pfam" id="PF03167">
    <property type="entry name" value="UDG"/>
    <property type="match status" value="1"/>
</dbReference>
<dbReference type="GO" id="GO:0004844">
    <property type="term" value="F:uracil DNA N-glycosylase activity"/>
    <property type="evidence" value="ECO:0007669"/>
    <property type="project" value="UniProtKB-EC"/>
</dbReference>
<feature type="domain" description="Uracil-DNA glycosylase-like" evidence="12">
    <location>
        <begin position="28"/>
        <end position="182"/>
    </location>
</feature>
<evidence type="ECO:0000256" key="6">
    <source>
        <dbReference type="ARBA" id="ARBA00022723"/>
    </source>
</evidence>
<protein>
    <recommendedName>
        <fullName evidence="4">Type-4 uracil-DNA glycosylase</fullName>
        <ecNumber evidence="3">3.2.2.27</ecNumber>
    </recommendedName>
</protein>
<reference evidence="15 16" key="2">
    <citation type="journal article" date="2015" name="MBio">
        <title>Genome-Resolved Metagenomic Analysis Reveals Roles for Candidate Phyla and Other Microbial Community Members in Biogeochemical Transformations in Oil Reservoirs.</title>
        <authorList>
            <person name="Hu P."/>
            <person name="Tom L."/>
            <person name="Singh A."/>
            <person name="Thomas B.C."/>
            <person name="Baker B.J."/>
            <person name="Piceno Y.M."/>
            <person name="Andersen G.L."/>
            <person name="Banfield J.F."/>
        </authorList>
    </citation>
    <scope>NUCLEOTIDE SEQUENCE [LARGE SCALE GENOMIC DNA]</scope>
</reference>
<evidence type="ECO:0000256" key="8">
    <source>
        <dbReference type="ARBA" id="ARBA00022801"/>
    </source>
</evidence>
<dbReference type="SMART" id="SM00987">
    <property type="entry name" value="UreE_C"/>
    <property type="match status" value="1"/>
</dbReference>
<evidence type="ECO:0000259" key="12">
    <source>
        <dbReference type="SMART" id="SM00986"/>
    </source>
</evidence>
<organism evidence="14 15">
    <name type="scientific">Archaeoglobus fulgidus</name>
    <dbReference type="NCBI Taxonomy" id="2234"/>
    <lineage>
        <taxon>Archaea</taxon>
        <taxon>Methanobacteriati</taxon>
        <taxon>Methanobacteriota</taxon>
        <taxon>Archaeoglobi</taxon>
        <taxon>Archaeoglobales</taxon>
        <taxon>Archaeoglobaceae</taxon>
        <taxon>Archaeoglobus</taxon>
    </lineage>
</organism>
<dbReference type="Proteomes" id="UP000054307">
    <property type="component" value="Unassembled WGS sequence"/>
</dbReference>
<dbReference type="Gene3D" id="3.40.470.10">
    <property type="entry name" value="Uracil-DNA glycosylase-like domain"/>
    <property type="match status" value="1"/>
</dbReference>
<dbReference type="OMA" id="NINKCRP"/>
<keyword evidence="9" id="KW-0408">Iron</keyword>
<evidence type="ECO:0000256" key="10">
    <source>
        <dbReference type="ARBA" id="ARBA00023014"/>
    </source>
</evidence>
<comment type="similarity">
    <text evidence="2">Belongs to the uracil-DNA glycosylase (UDG) superfamily. Type 4 (UDGa) family.</text>
</comment>
<dbReference type="SUPFAM" id="SSF52141">
    <property type="entry name" value="Uracil-DNA glycosylase-like"/>
    <property type="match status" value="1"/>
</dbReference>
<keyword evidence="8" id="KW-0378">Hydrolase</keyword>
<comment type="catalytic activity">
    <reaction evidence="1">
        <text>Hydrolyzes single-stranded DNA or mismatched double-stranded DNA and polynucleotides, releasing free uracil.</text>
        <dbReference type="EC" id="3.2.2.27"/>
    </reaction>
</comment>
<dbReference type="GO" id="GO:0046872">
    <property type="term" value="F:metal ion binding"/>
    <property type="evidence" value="ECO:0007669"/>
    <property type="project" value="UniProtKB-KW"/>
</dbReference>
<dbReference type="Proteomes" id="UP000054015">
    <property type="component" value="Unassembled WGS sequence"/>
</dbReference>
<evidence type="ECO:0000313" key="16">
    <source>
        <dbReference type="Proteomes" id="UP000054307"/>
    </source>
</evidence>
<dbReference type="AlphaFoldDB" id="A0A101E0V1"/>
<dbReference type="InterPro" id="IPR053423">
    <property type="entry name" value="Type-4_UDG"/>
</dbReference>
<evidence type="ECO:0000256" key="4">
    <source>
        <dbReference type="ARBA" id="ARBA00019403"/>
    </source>
</evidence>
<accession>A0A101E0V1</accession>
<dbReference type="GO" id="GO:0051539">
    <property type="term" value="F:4 iron, 4 sulfur cluster binding"/>
    <property type="evidence" value="ECO:0007669"/>
    <property type="project" value="UniProtKB-KW"/>
</dbReference>
<dbReference type="EMBL" id="LGEX01000043">
    <property type="protein sequence ID" value="KUK06285.1"/>
    <property type="molecule type" value="Genomic_DNA"/>
</dbReference>
<evidence type="ECO:0000256" key="1">
    <source>
        <dbReference type="ARBA" id="ARBA00001400"/>
    </source>
</evidence>
<evidence type="ECO:0000313" key="13">
    <source>
        <dbReference type="EMBL" id="KUJ92821.1"/>
    </source>
</evidence>
<dbReference type="InterPro" id="IPR005273">
    <property type="entry name" value="Ura-DNA_glyco_family4"/>
</dbReference>
<keyword evidence="5" id="KW-0004">4Fe-4S</keyword>
<keyword evidence="11" id="KW-0234">DNA repair</keyword>
<evidence type="ECO:0000256" key="2">
    <source>
        <dbReference type="ARBA" id="ARBA00006521"/>
    </source>
</evidence>
<comment type="caution">
    <text evidence="14">The sequence shown here is derived from an EMBL/GenBank/DDBJ whole genome shotgun (WGS) entry which is preliminary data.</text>
</comment>
<gene>
    <name evidence="13" type="ORF">XD40_1976</name>
    <name evidence="14" type="ORF">XD48_1488</name>
</gene>
<dbReference type="InterPro" id="IPR036895">
    <property type="entry name" value="Uracil-DNA_glycosylase-like_sf"/>
</dbReference>
<proteinExistence type="inferred from homology"/>
<dbReference type="PANTHER" id="PTHR33693:SF1">
    <property type="entry name" value="TYPE-4 URACIL-DNA GLYCOSYLASE"/>
    <property type="match status" value="1"/>
</dbReference>
<dbReference type="PATRIC" id="fig|2234.6.peg.687"/>
<dbReference type="NCBIfam" id="NF040953">
    <property type="entry name" value="Arch_udg"/>
    <property type="match status" value="1"/>
</dbReference>
<reference evidence="14" key="1">
    <citation type="journal article" date="2015" name="MBio">
        <title>Genome-resolved metagenomic analysis reveals roles for candidate phyla and other microbial community members in biogeochemical transformations in oil reservoirs.</title>
        <authorList>
            <person name="Hu P."/>
            <person name="Tom L."/>
            <person name="Singh A."/>
            <person name="Thomas B.C."/>
            <person name="Baker B.J."/>
            <person name="Piceno Y.M."/>
            <person name="Andersen G.L."/>
            <person name="Banfield J.F."/>
        </authorList>
    </citation>
    <scope>NUCLEOTIDE SEQUENCE [LARGE SCALE GENOMIC DNA]</scope>
    <source>
        <strain evidence="14">49_2300</strain>
        <strain evidence="13">49_95</strain>
    </source>
</reference>
<evidence type="ECO:0000256" key="5">
    <source>
        <dbReference type="ARBA" id="ARBA00022485"/>
    </source>
</evidence>
<dbReference type="InterPro" id="IPR005122">
    <property type="entry name" value="Uracil-DNA_glycosylase-like"/>
</dbReference>
<evidence type="ECO:0000256" key="7">
    <source>
        <dbReference type="ARBA" id="ARBA00022763"/>
    </source>
</evidence>
<dbReference type="PANTHER" id="PTHR33693">
    <property type="entry name" value="TYPE-5 URACIL-DNA GLYCOSYLASE"/>
    <property type="match status" value="1"/>
</dbReference>
<dbReference type="InterPro" id="IPR051536">
    <property type="entry name" value="UDG_Type-4/5"/>
</dbReference>
<evidence type="ECO:0000313" key="15">
    <source>
        <dbReference type="Proteomes" id="UP000054015"/>
    </source>
</evidence>
<dbReference type="EMBL" id="LGEQ01000047">
    <property type="protein sequence ID" value="KUJ92821.1"/>
    <property type="molecule type" value="Genomic_DNA"/>
</dbReference>
<dbReference type="GO" id="GO:0006281">
    <property type="term" value="P:DNA repair"/>
    <property type="evidence" value="ECO:0007669"/>
    <property type="project" value="UniProtKB-KW"/>
</dbReference>
<dbReference type="NCBIfam" id="TIGR00758">
    <property type="entry name" value="UDG_fam4"/>
    <property type="match status" value="1"/>
</dbReference>
<evidence type="ECO:0000256" key="3">
    <source>
        <dbReference type="ARBA" id="ARBA00012030"/>
    </source>
</evidence>
<keyword evidence="7" id="KW-0227">DNA damage</keyword>
<evidence type="ECO:0000256" key="11">
    <source>
        <dbReference type="ARBA" id="ARBA00023204"/>
    </source>
</evidence>
<dbReference type="CDD" id="cd10030">
    <property type="entry name" value="UDG-F4_TTUDGA_SPO1dp_like"/>
    <property type="match status" value="1"/>
</dbReference>
<evidence type="ECO:0000256" key="9">
    <source>
        <dbReference type="ARBA" id="ARBA00023004"/>
    </source>
</evidence>
<dbReference type="FunFam" id="3.40.470.10:FF:000013">
    <property type="entry name" value="Type-4 uracil-DNA glycosylase"/>
    <property type="match status" value="1"/>
</dbReference>
<keyword evidence="6" id="KW-0479">Metal-binding</keyword>
<dbReference type="SMR" id="A0A101E0V1"/>